<name>V6SLV2_9FLAO</name>
<dbReference type="Proteomes" id="UP000018004">
    <property type="component" value="Unassembled WGS sequence"/>
</dbReference>
<accession>V6SLV2</accession>
<feature type="domain" description="N-acetyltransferase" evidence="1">
    <location>
        <begin position="11"/>
        <end position="176"/>
    </location>
</feature>
<dbReference type="InterPro" id="IPR016181">
    <property type="entry name" value="Acyl_CoA_acyltransferase"/>
</dbReference>
<keyword evidence="2" id="KW-0808">Transferase</keyword>
<evidence type="ECO:0000313" key="3">
    <source>
        <dbReference type="Proteomes" id="UP000018004"/>
    </source>
</evidence>
<proteinExistence type="predicted"/>
<dbReference type="GO" id="GO:0008999">
    <property type="term" value="F:protein-N-terminal-alanine acetyltransferase activity"/>
    <property type="evidence" value="ECO:0007669"/>
    <property type="project" value="TreeGrafter"/>
</dbReference>
<dbReference type="SUPFAM" id="SSF55729">
    <property type="entry name" value="Acyl-CoA N-acyltransferases (Nat)"/>
    <property type="match status" value="1"/>
</dbReference>
<dbReference type="EMBL" id="AVGG01000008">
    <property type="protein sequence ID" value="ESU27601.1"/>
    <property type="molecule type" value="Genomic_DNA"/>
</dbReference>
<dbReference type="eggNOG" id="COG1670">
    <property type="taxonomic scope" value="Bacteria"/>
</dbReference>
<keyword evidence="2" id="KW-0687">Ribonucleoprotein</keyword>
<comment type="caution">
    <text evidence="2">The sequence shown here is derived from an EMBL/GenBank/DDBJ whole genome shotgun (WGS) entry which is preliminary data.</text>
</comment>
<dbReference type="PANTHER" id="PTHR43792">
    <property type="entry name" value="GNAT FAMILY, PUTATIVE (AFU_ORTHOLOGUE AFUA_3G00765)-RELATED-RELATED"/>
    <property type="match status" value="1"/>
</dbReference>
<gene>
    <name evidence="2" type="ORF">FLJC2902T_19230</name>
</gene>
<evidence type="ECO:0000313" key="2">
    <source>
        <dbReference type="EMBL" id="ESU27601.1"/>
    </source>
</evidence>
<dbReference type="RefSeq" id="WP_023579524.1">
    <property type="nucleotide sequence ID" value="NZ_AVGG01000008.1"/>
</dbReference>
<sequence length="180" mass="20872">MNFELLETNHLILRKLTPEVYAFVFQHYNDDELKVFLGFSTEDELSKEKIKFEKGMTTYNRSFVNFQLIDKQTNAIIGACGFHTWFTEHNRAEIGYALFSESHKGKGIMTEALKAVIGYGFKTMNLNRIEALIGPNNEASLRLVQKLNFTKEGHLRKHYFKNGFAEDSVVFSLLREESHH</sequence>
<evidence type="ECO:0000259" key="1">
    <source>
        <dbReference type="PROSITE" id="PS51186"/>
    </source>
</evidence>
<dbReference type="GO" id="GO:0005840">
    <property type="term" value="C:ribosome"/>
    <property type="evidence" value="ECO:0007669"/>
    <property type="project" value="UniProtKB-KW"/>
</dbReference>
<dbReference type="InterPro" id="IPR051531">
    <property type="entry name" value="N-acetyltransferase"/>
</dbReference>
<keyword evidence="2" id="KW-0689">Ribosomal protein</keyword>
<dbReference type="Gene3D" id="3.40.630.30">
    <property type="match status" value="1"/>
</dbReference>
<dbReference type="Pfam" id="PF13302">
    <property type="entry name" value="Acetyltransf_3"/>
    <property type="match status" value="1"/>
</dbReference>
<dbReference type="PROSITE" id="PS51186">
    <property type="entry name" value="GNAT"/>
    <property type="match status" value="1"/>
</dbReference>
<dbReference type="AlphaFoldDB" id="V6SLV2"/>
<dbReference type="InterPro" id="IPR000182">
    <property type="entry name" value="GNAT_dom"/>
</dbReference>
<organism evidence="2 3">
    <name type="scientific">Flavobacterium limnosediminis JC2902</name>
    <dbReference type="NCBI Taxonomy" id="1341181"/>
    <lineage>
        <taxon>Bacteria</taxon>
        <taxon>Pseudomonadati</taxon>
        <taxon>Bacteroidota</taxon>
        <taxon>Flavobacteriia</taxon>
        <taxon>Flavobacteriales</taxon>
        <taxon>Flavobacteriaceae</taxon>
        <taxon>Flavobacterium</taxon>
    </lineage>
</organism>
<dbReference type="PATRIC" id="fig|1341181.4.peg.1890"/>
<dbReference type="PANTHER" id="PTHR43792:SF9">
    <property type="entry name" value="RIBOSOMAL-PROTEIN-ALANINE ACETYLTRANSFERASE"/>
    <property type="match status" value="1"/>
</dbReference>
<dbReference type="OrthoDB" id="9811523at2"/>
<dbReference type="GO" id="GO:0005737">
    <property type="term" value="C:cytoplasm"/>
    <property type="evidence" value="ECO:0007669"/>
    <property type="project" value="TreeGrafter"/>
</dbReference>
<keyword evidence="3" id="KW-1185">Reference proteome</keyword>
<protein>
    <submittedName>
        <fullName evidence="2">Acetyltransferase, ribosomal protein N-acetylase</fullName>
    </submittedName>
</protein>
<dbReference type="STRING" id="1341181.FLJC2902T_19230"/>
<reference evidence="2 3" key="1">
    <citation type="submission" date="2013-08" db="EMBL/GenBank/DDBJ databases">
        <title>Flavobacterium limnosediminis JC2902 genome sequencing.</title>
        <authorList>
            <person name="Lee K."/>
            <person name="Yi H."/>
            <person name="Park S."/>
            <person name="Chun J."/>
        </authorList>
    </citation>
    <scope>NUCLEOTIDE SEQUENCE [LARGE SCALE GENOMIC DNA]</scope>
    <source>
        <strain evidence="2 3">JC2902</strain>
    </source>
</reference>